<accession>A0ABN9QGP6</accession>
<proteinExistence type="predicted"/>
<name>A0ABN9QGP6_9DINO</name>
<gene>
    <name evidence="1" type="ORF">PCOR1329_LOCUS11772</name>
</gene>
<keyword evidence="2" id="KW-1185">Reference proteome</keyword>
<organism evidence="1 2">
    <name type="scientific">Prorocentrum cordatum</name>
    <dbReference type="NCBI Taxonomy" id="2364126"/>
    <lineage>
        <taxon>Eukaryota</taxon>
        <taxon>Sar</taxon>
        <taxon>Alveolata</taxon>
        <taxon>Dinophyceae</taxon>
        <taxon>Prorocentrales</taxon>
        <taxon>Prorocentraceae</taxon>
        <taxon>Prorocentrum</taxon>
    </lineage>
</organism>
<dbReference type="Proteomes" id="UP001189429">
    <property type="component" value="Unassembled WGS sequence"/>
</dbReference>
<dbReference type="EMBL" id="CAUYUJ010003401">
    <property type="protein sequence ID" value="CAK0805173.1"/>
    <property type="molecule type" value="Genomic_DNA"/>
</dbReference>
<comment type="caution">
    <text evidence="1">The sequence shown here is derived from an EMBL/GenBank/DDBJ whole genome shotgun (WGS) entry which is preliminary data.</text>
</comment>
<reference evidence="1" key="1">
    <citation type="submission" date="2023-10" db="EMBL/GenBank/DDBJ databases">
        <authorList>
            <person name="Chen Y."/>
            <person name="Shah S."/>
            <person name="Dougan E. K."/>
            <person name="Thang M."/>
            <person name="Chan C."/>
        </authorList>
    </citation>
    <scope>NUCLEOTIDE SEQUENCE [LARGE SCALE GENOMIC DNA]</scope>
</reference>
<protein>
    <submittedName>
        <fullName evidence="1">Uncharacterized protein</fullName>
    </submittedName>
</protein>
<evidence type="ECO:0000313" key="2">
    <source>
        <dbReference type="Proteomes" id="UP001189429"/>
    </source>
</evidence>
<evidence type="ECO:0000313" key="1">
    <source>
        <dbReference type="EMBL" id="CAK0805173.1"/>
    </source>
</evidence>
<sequence>MGPPRPALYRNIAPLAFRLIFLCDSRPARTPPLFSMSGVRESAAGLPGTSWTVSLPEVPLWMVRKYLFKRLPRRSPDVRSFGRPCPSLYPESTRSRSSFFFVLLCFFATRAQLAPHLHYSPCVFRKVQQGQERRPGQFRFQEVPGGQISFQEAPTKKS</sequence>